<evidence type="ECO:0000256" key="5">
    <source>
        <dbReference type="ARBA" id="ARBA00023136"/>
    </source>
</evidence>
<dbReference type="Gene3D" id="1.20.1250.20">
    <property type="entry name" value="MFS general substrate transporter like domains"/>
    <property type="match status" value="1"/>
</dbReference>
<feature type="transmembrane region" description="Helical" evidence="6">
    <location>
        <begin position="358"/>
        <end position="379"/>
    </location>
</feature>
<evidence type="ECO:0000256" key="1">
    <source>
        <dbReference type="ARBA" id="ARBA00004651"/>
    </source>
</evidence>
<dbReference type="AlphaFoldDB" id="A0A3L9DV42"/>
<evidence type="ECO:0000313" key="7">
    <source>
        <dbReference type="EMBL" id="RLY04118.1"/>
    </source>
</evidence>
<dbReference type="PANTHER" id="PTHR23513">
    <property type="entry name" value="INTEGRAL MEMBRANE EFFLUX PROTEIN-RELATED"/>
    <property type="match status" value="1"/>
</dbReference>
<proteinExistence type="predicted"/>
<organism evidence="7 8">
    <name type="scientific">Streptococcus hillyeri</name>
    <dbReference type="NCBI Taxonomy" id="2282420"/>
    <lineage>
        <taxon>Bacteria</taxon>
        <taxon>Bacillati</taxon>
        <taxon>Bacillota</taxon>
        <taxon>Bacilli</taxon>
        <taxon>Lactobacillales</taxon>
        <taxon>Streptococcaceae</taxon>
        <taxon>Streptococcus</taxon>
    </lineage>
</organism>
<comment type="caution">
    <text evidence="7">The sequence shown here is derived from an EMBL/GenBank/DDBJ whole genome shotgun (WGS) entry which is preliminary data.</text>
</comment>
<evidence type="ECO:0000313" key="8">
    <source>
        <dbReference type="Proteomes" id="UP000279194"/>
    </source>
</evidence>
<dbReference type="GO" id="GO:0022857">
    <property type="term" value="F:transmembrane transporter activity"/>
    <property type="evidence" value="ECO:0007669"/>
    <property type="project" value="InterPro"/>
</dbReference>
<feature type="transmembrane region" description="Helical" evidence="6">
    <location>
        <begin position="85"/>
        <end position="112"/>
    </location>
</feature>
<dbReference type="Pfam" id="PF07690">
    <property type="entry name" value="MFS_1"/>
    <property type="match status" value="1"/>
</dbReference>
<comment type="subcellular location">
    <subcellularLocation>
        <location evidence="1">Cell membrane</location>
        <topology evidence="1">Multi-pass membrane protein</topology>
    </subcellularLocation>
</comment>
<sequence>MKKALKNKLFLATFVSDMISNFGDSLYYLALMNYVLLLPNAKFAISLVTLSESLPILTRFVMGIWADKTKNKLDTIMATQIFRVLLYIIVGVAMGFAPALWVVLVAVIVNLFSDISGQYESYLFSPISLRVVSNDDREGAMAFRQAASSILQIGFQASGVILTAFMTYQNLAFFNAGTFLVSMLIMLALRPALSKLLKENPIKMEEVETPQSLVTELKTSFKGAMEVINGIPVLKASLITIMGINAIGSTLDPIIMATIKDFKDFIIVNPATTIATVSIIFFVGNIVGSVLCTTLFKKVDLLAMIKLTLVLLAGFFGAMVVHQIYMALVVIFGAAVVSGGVNPKFSAMMYREIPEEKLATIGSGIDTLMTLGMIVSRFALSGMVLVLPAQVISSIYLLIALALMVYTIKKTFKQSEASVELVS</sequence>
<evidence type="ECO:0000256" key="6">
    <source>
        <dbReference type="SAM" id="Phobius"/>
    </source>
</evidence>
<protein>
    <submittedName>
        <fullName evidence="7">MFS transporter</fullName>
    </submittedName>
</protein>
<dbReference type="Proteomes" id="UP000279194">
    <property type="component" value="Unassembled WGS sequence"/>
</dbReference>
<feature type="transmembrane region" description="Helical" evidence="6">
    <location>
        <begin position="9"/>
        <end position="31"/>
    </location>
</feature>
<feature type="transmembrane region" description="Helical" evidence="6">
    <location>
        <begin position="267"/>
        <end position="287"/>
    </location>
</feature>
<feature type="transmembrane region" description="Helical" evidence="6">
    <location>
        <begin position="324"/>
        <end position="346"/>
    </location>
</feature>
<keyword evidence="5 6" id="KW-0472">Membrane</keyword>
<dbReference type="GO" id="GO:0005886">
    <property type="term" value="C:plasma membrane"/>
    <property type="evidence" value="ECO:0007669"/>
    <property type="project" value="UniProtKB-SubCell"/>
</dbReference>
<feature type="transmembrane region" description="Helical" evidence="6">
    <location>
        <begin position="385"/>
        <end position="406"/>
    </location>
</feature>
<accession>A0A3L9DV42</accession>
<feature type="transmembrane region" description="Helical" evidence="6">
    <location>
        <begin position="299"/>
        <end position="318"/>
    </location>
</feature>
<feature type="transmembrane region" description="Helical" evidence="6">
    <location>
        <begin position="43"/>
        <end position="65"/>
    </location>
</feature>
<evidence type="ECO:0000256" key="2">
    <source>
        <dbReference type="ARBA" id="ARBA00022475"/>
    </source>
</evidence>
<keyword evidence="4 6" id="KW-1133">Transmembrane helix</keyword>
<dbReference type="SUPFAM" id="SSF103473">
    <property type="entry name" value="MFS general substrate transporter"/>
    <property type="match status" value="1"/>
</dbReference>
<feature type="transmembrane region" description="Helical" evidence="6">
    <location>
        <begin position="171"/>
        <end position="189"/>
    </location>
</feature>
<dbReference type="RefSeq" id="WP_121834875.1">
    <property type="nucleotide sequence ID" value="NZ_CP163513.1"/>
</dbReference>
<dbReference type="InterPro" id="IPR011701">
    <property type="entry name" value="MFS"/>
</dbReference>
<evidence type="ECO:0000256" key="4">
    <source>
        <dbReference type="ARBA" id="ARBA00022989"/>
    </source>
</evidence>
<dbReference type="OrthoDB" id="2293709at2"/>
<name>A0A3L9DV42_9STRE</name>
<dbReference type="EMBL" id="RCVM01000004">
    <property type="protein sequence ID" value="RLY04118.1"/>
    <property type="molecule type" value="Genomic_DNA"/>
</dbReference>
<feature type="transmembrane region" description="Helical" evidence="6">
    <location>
        <begin position="227"/>
        <end position="247"/>
    </location>
</feature>
<evidence type="ECO:0000256" key="3">
    <source>
        <dbReference type="ARBA" id="ARBA00022692"/>
    </source>
</evidence>
<dbReference type="InterPro" id="IPR036259">
    <property type="entry name" value="MFS_trans_sf"/>
</dbReference>
<keyword evidence="2" id="KW-1003">Cell membrane</keyword>
<dbReference type="PANTHER" id="PTHR23513:SF6">
    <property type="entry name" value="MAJOR FACILITATOR SUPERFAMILY ASSOCIATED DOMAIN-CONTAINING PROTEIN"/>
    <property type="match status" value="1"/>
</dbReference>
<gene>
    <name evidence="7" type="ORF">EAF07_03340</name>
</gene>
<reference evidence="7 8" key="1">
    <citation type="submission" date="2018-10" db="EMBL/GenBank/DDBJ databases">
        <title>Streptococcus hillyeri sp. nov., isolated from equine tracheal sample.</title>
        <authorList>
            <person name="Macfadyen A.C."/>
            <person name="Waller A."/>
            <person name="Paterson G.K."/>
        </authorList>
    </citation>
    <scope>NUCLEOTIDE SEQUENCE [LARGE SCALE GENOMIC DNA]</scope>
    <source>
        <strain evidence="7 8">28462</strain>
    </source>
</reference>
<keyword evidence="8" id="KW-1185">Reference proteome</keyword>
<keyword evidence="3 6" id="KW-0812">Transmembrane</keyword>